<evidence type="ECO:0000256" key="5">
    <source>
        <dbReference type="SAM" id="Phobius"/>
    </source>
</evidence>
<dbReference type="PANTHER" id="PTHR23508:SF10">
    <property type="entry name" value="CARBOXYLIC ACID TRANSPORTER PROTEIN HOMOLOG"/>
    <property type="match status" value="1"/>
</dbReference>
<dbReference type="SUPFAM" id="SSF103473">
    <property type="entry name" value="MFS general substrate transporter"/>
    <property type="match status" value="1"/>
</dbReference>
<dbReference type="Gene3D" id="1.20.1250.20">
    <property type="entry name" value="MFS general substrate transporter like domains"/>
    <property type="match status" value="1"/>
</dbReference>
<evidence type="ECO:0000313" key="7">
    <source>
        <dbReference type="EMBL" id="SMG59887.1"/>
    </source>
</evidence>
<feature type="transmembrane region" description="Helical" evidence="5">
    <location>
        <begin position="63"/>
        <end position="82"/>
    </location>
</feature>
<dbReference type="InterPro" id="IPR011701">
    <property type="entry name" value="MFS"/>
</dbReference>
<keyword evidence="8" id="KW-1185">Reference proteome</keyword>
<keyword evidence="2 5" id="KW-0812">Transmembrane</keyword>
<dbReference type="InterPro" id="IPR036259">
    <property type="entry name" value="MFS_trans_sf"/>
</dbReference>
<evidence type="ECO:0000256" key="4">
    <source>
        <dbReference type="ARBA" id="ARBA00023136"/>
    </source>
</evidence>
<keyword evidence="3 5" id="KW-1133">Transmembrane helix</keyword>
<evidence type="ECO:0000256" key="3">
    <source>
        <dbReference type="ARBA" id="ARBA00022989"/>
    </source>
</evidence>
<evidence type="ECO:0000259" key="6">
    <source>
        <dbReference type="PROSITE" id="PS50850"/>
    </source>
</evidence>
<feature type="transmembrane region" description="Helical" evidence="5">
    <location>
        <begin position="297"/>
        <end position="319"/>
    </location>
</feature>
<dbReference type="PANTHER" id="PTHR23508">
    <property type="entry name" value="CARBOXYLIC ACID TRANSPORTER PROTEIN HOMOLOG"/>
    <property type="match status" value="1"/>
</dbReference>
<feature type="transmembrane region" description="Helical" evidence="5">
    <location>
        <begin position="264"/>
        <end position="285"/>
    </location>
</feature>
<dbReference type="EMBL" id="FXAT01000014">
    <property type="protein sequence ID" value="SMG59887.1"/>
    <property type="molecule type" value="Genomic_DNA"/>
</dbReference>
<dbReference type="CDD" id="cd17365">
    <property type="entry name" value="MFS_PcaK_like"/>
    <property type="match status" value="1"/>
</dbReference>
<feature type="transmembrane region" description="Helical" evidence="5">
    <location>
        <begin position="182"/>
        <end position="203"/>
    </location>
</feature>
<comment type="subcellular location">
    <subcellularLocation>
        <location evidence="1">Membrane</location>
        <topology evidence="1">Multi-pass membrane protein</topology>
    </subcellularLocation>
</comment>
<reference evidence="8" key="1">
    <citation type="submission" date="2017-04" db="EMBL/GenBank/DDBJ databases">
        <authorList>
            <person name="Varghese N."/>
            <person name="Submissions S."/>
        </authorList>
    </citation>
    <scope>NUCLEOTIDE SEQUENCE [LARGE SCALE GENOMIC DNA]</scope>
    <source>
        <strain evidence="8">LMG 29540</strain>
    </source>
</reference>
<feature type="transmembrane region" description="Helical" evidence="5">
    <location>
        <begin position="416"/>
        <end position="436"/>
    </location>
</feature>
<organism evidence="7 8">
    <name type="scientific">Paraburkholderia susongensis</name>
    <dbReference type="NCBI Taxonomy" id="1515439"/>
    <lineage>
        <taxon>Bacteria</taxon>
        <taxon>Pseudomonadati</taxon>
        <taxon>Pseudomonadota</taxon>
        <taxon>Betaproteobacteria</taxon>
        <taxon>Burkholderiales</taxon>
        <taxon>Burkholderiaceae</taxon>
        <taxon>Paraburkholderia</taxon>
    </lineage>
</organism>
<feature type="transmembrane region" description="Helical" evidence="5">
    <location>
        <begin position="124"/>
        <end position="144"/>
    </location>
</feature>
<proteinExistence type="predicted"/>
<evidence type="ECO:0000313" key="8">
    <source>
        <dbReference type="Proteomes" id="UP000193228"/>
    </source>
</evidence>
<dbReference type="GO" id="GO:0046943">
    <property type="term" value="F:carboxylic acid transmembrane transporter activity"/>
    <property type="evidence" value="ECO:0007669"/>
    <property type="project" value="TreeGrafter"/>
</dbReference>
<dbReference type="InterPro" id="IPR020846">
    <property type="entry name" value="MFS_dom"/>
</dbReference>
<dbReference type="PROSITE" id="PS00216">
    <property type="entry name" value="SUGAR_TRANSPORT_1"/>
    <property type="match status" value="1"/>
</dbReference>
<feature type="transmembrane region" description="Helical" evidence="5">
    <location>
        <begin position="326"/>
        <end position="347"/>
    </location>
</feature>
<accession>A0A1X7M2F3</accession>
<gene>
    <name evidence="7" type="ORF">SAMN06265784_114108</name>
</gene>
<feature type="transmembrane region" description="Helical" evidence="5">
    <location>
        <begin position="151"/>
        <end position="176"/>
    </location>
</feature>
<feature type="transmembrane region" description="Helical" evidence="5">
    <location>
        <begin position="353"/>
        <end position="375"/>
    </location>
</feature>
<protein>
    <submittedName>
        <fullName evidence="7">MFS transporter, AAHS family, 4-hydroxybenzoate transporter</fullName>
    </submittedName>
</protein>
<dbReference type="AlphaFoldDB" id="A0A1X7M2F3"/>
<dbReference type="Proteomes" id="UP000193228">
    <property type="component" value="Unassembled WGS sequence"/>
</dbReference>
<feature type="domain" description="Major facilitator superfamily (MFS) profile" evidence="6">
    <location>
        <begin position="29"/>
        <end position="441"/>
    </location>
</feature>
<keyword evidence="4 5" id="KW-0472">Membrane</keyword>
<dbReference type="OrthoDB" id="7066727at2"/>
<dbReference type="PROSITE" id="PS50850">
    <property type="entry name" value="MFS"/>
    <property type="match status" value="1"/>
</dbReference>
<dbReference type="STRING" id="1515439.SAMN06265784_114108"/>
<sequence>MTNGNTGGKRIDIKAFIDERPISLYQWLLVALCFLIVTADGMDVAIMGFVAPSIIHDWAISRPAFGLVMSAAPIGLVIGALAAGPASDRIGRKWVLITSVFLFGVFTIATAFTQSPMEMATLRLLTGIGLGAAMPNSTTLLSEYAPQRKRALLITVMFTGFNLGSALIGFAAGWLIPVHGWRSVLIFGGALPLVLIPFQIWLLPESARLLAVRGAPSQRIGAVLGRVCGVRFAGDEVFVSNEPPLPTRKPIGVLFSQGYGSMTIALWVTYFMGLLVIYLLTGWLPTLMKDAGLSVTSAANITAMFQIGGTIGAILVGWIMDRTRPAPVISAAYVGGALCVLALGYIGALSSSLALLVFAAGFCMSGAQTGLNAFAPGRYPTVARATGVSWMLGMGRFGSIFGSAIGGALLGLGWQFGAILVMLAIPAALAAIAILVSQRVGGGEAAVQPNIAH</sequence>
<feature type="transmembrane region" description="Helical" evidence="5">
    <location>
        <begin position="387"/>
        <end position="410"/>
    </location>
</feature>
<evidence type="ECO:0000256" key="2">
    <source>
        <dbReference type="ARBA" id="ARBA00022692"/>
    </source>
</evidence>
<feature type="transmembrane region" description="Helical" evidence="5">
    <location>
        <begin position="94"/>
        <end position="112"/>
    </location>
</feature>
<evidence type="ECO:0000256" key="1">
    <source>
        <dbReference type="ARBA" id="ARBA00004141"/>
    </source>
</evidence>
<dbReference type="InterPro" id="IPR005829">
    <property type="entry name" value="Sugar_transporter_CS"/>
</dbReference>
<dbReference type="RefSeq" id="WP_085489048.1">
    <property type="nucleotide sequence ID" value="NZ_FXAT01000014.1"/>
</dbReference>
<dbReference type="GO" id="GO:0005886">
    <property type="term" value="C:plasma membrane"/>
    <property type="evidence" value="ECO:0007669"/>
    <property type="project" value="TreeGrafter"/>
</dbReference>
<dbReference type="Pfam" id="PF07690">
    <property type="entry name" value="MFS_1"/>
    <property type="match status" value="1"/>
</dbReference>
<dbReference type="PROSITE" id="PS00217">
    <property type="entry name" value="SUGAR_TRANSPORT_2"/>
    <property type="match status" value="1"/>
</dbReference>
<feature type="transmembrane region" description="Helical" evidence="5">
    <location>
        <begin position="27"/>
        <end position="51"/>
    </location>
</feature>
<name>A0A1X7M2F3_9BURK</name>